<dbReference type="GO" id="GO:0004519">
    <property type="term" value="F:endonuclease activity"/>
    <property type="evidence" value="ECO:0007669"/>
    <property type="project" value="UniProtKB-KW"/>
</dbReference>
<evidence type="ECO:0000259" key="1">
    <source>
        <dbReference type="Pfam" id="PF04480"/>
    </source>
</evidence>
<dbReference type="InterPro" id="IPR047216">
    <property type="entry name" value="Endonuclease_DUF559_bact"/>
</dbReference>
<dbReference type="OrthoDB" id="9798754at2"/>
<dbReference type="PANTHER" id="PTHR38590:SF1">
    <property type="entry name" value="BLL0828 PROTEIN"/>
    <property type="match status" value="1"/>
</dbReference>
<dbReference type="RefSeq" id="WP_133323815.1">
    <property type="nucleotide sequence ID" value="NZ_SMTF01000028.1"/>
</dbReference>
<comment type="caution">
    <text evidence="2">The sequence shown here is derived from an EMBL/GenBank/DDBJ whole genome shotgun (WGS) entry which is preliminary data.</text>
</comment>
<organism evidence="2 3">
    <name type="scientific">Luteimonas aestuarii</name>
    <dbReference type="NCBI Taxonomy" id="453837"/>
    <lineage>
        <taxon>Bacteria</taxon>
        <taxon>Pseudomonadati</taxon>
        <taxon>Pseudomonadota</taxon>
        <taxon>Gammaproteobacteria</taxon>
        <taxon>Lysobacterales</taxon>
        <taxon>Lysobacteraceae</taxon>
        <taxon>Luteimonas</taxon>
    </lineage>
</organism>
<gene>
    <name evidence="2" type="ORF">E2F46_17210</name>
</gene>
<keyword evidence="2" id="KW-0540">Nuclease</keyword>
<dbReference type="Proteomes" id="UP000294796">
    <property type="component" value="Unassembled WGS sequence"/>
</dbReference>
<proteinExistence type="predicted"/>
<dbReference type="PANTHER" id="PTHR38590">
    <property type="entry name" value="BLL0828 PROTEIN"/>
    <property type="match status" value="1"/>
</dbReference>
<accession>A0A4R5TI21</accession>
<dbReference type="CDD" id="cd01038">
    <property type="entry name" value="Endonuclease_DUF559"/>
    <property type="match status" value="1"/>
</dbReference>
<protein>
    <submittedName>
        <fullName evidence="2">Endonuclease domain-containing protein</fullName>
    </submittedName>
</protein>
<keyword evidence="2" id="KW-0378">Hydrolase</keyword>
<keyword evidence="3" id="KW-1185">Reference proteome</keyword>
<feature type="domain" description="DUF559" evidence="1">
    <location>
        <begin position="6"/>
        <end position="110"/>
    </location>
</feature>
<evidence type="ECO:0000313" key="2">
    <source>
        <dbReference type="EMBL" id="TDK18856.1"/>
    </source>
</evidence>
<dbReference type="InterPro" id="IPR011335">
    <property type="entry name" value="Restrct_endonuc-II-like"/>
</dbReference>
<dbReference type="Pfam" id="PF04480">
    <property type="entry name" value="DUF559"/>
    <property type="match status" value="1"/>
</dbReference>
<dbReference type="AlphaFoldDB" id="A0A4R5TI21"/>
<dbReference type="EMBL" id="SMTF01000028">
    <property type="protein sequence ID" value="TDK18856.1"/>
    <property type="molecule type" value="Genomic_DNA"/>
</dbReference>
<name>A0A4R5TI21_9GAMM</name>
<evidence type="ECO:0000313" key="3">
    <source>
        <dbReference type="Proteomes" id="UP000294796"/>
    </source>
</evidence>
<reference evidence="2 3" key="1">
    <citation type="submission" date="2019-03" db="EMBL/GenBank/DDBJ databases">
        <title>Luteimonas zhaokaii sp.nov., isolated from the rectal contents of Plateau pika in Yushu, Qinghai Province, China.</title>
        <authorList>
            <person name="Zhang G."/>
        </authorList>
    </citation>
    <scope>NUCLEOTIDE SEQUENCE [LARGE SCALE GENOMIC DNA]</scope>
    <source>
        <strain evidence="2 3">B9</strain>
    </source>
</reference>
<keyword evidence="2" id="KW-0255">Endonuclease</keyword>
<dbReference type="InterPro" id="IPR007569">
    <property type="entry name" value="DUF559"/>
</dbReference>
<dbReference type="SUPFAM" id="SSF52980">
    <property type="entry name" value="Restriction endonuclease-like"/>
    <property type="match status" value="1"/>
</dbReference>
<dbReference type="Gene3D" id="3.40.960.10">
    <property type="entry name" value="VSR Endonuclease"/>
    <property type="match status" value="1"/>
</dbReference>
<sequence>MRETQKRDRARDLRRNMTDVERALWRHLRMRQLGGFRFRRQFPVGPYIADFACVAEKLIVEVDGGQHDACSADSTRDAFLRRQGFRVLRFWNHDVLANPFGVCEAIASALAEERPHPNPPP</sequence>